<protein>
    <submittedName>
        <fullName evidence="1">Uncharacterized protein</fullName>
    </submittedName>
</protein>
<evidence type="ECO:0000313" key="1">
    <source>
        <dbReference type="EMBL" id="QHU31730.1"/>
    </source>
</evidence>
<sequence>MGFHCRLVLPTSQMPPYVNLHIDENRLADFTSRAMNFIQEFNDSQEHMVVANAIFHLLIDNLDYNINQPDHPFNLYADAGLSIDETVYRIRNHLDNALVNENNFTRGLVRAFCSAGGINREALEELLDDYYQFALISTQ</sequence>
<dbReference type="EMBL" id="MN740532">
    <property type="protein sequence ID" value="QHU31730.1"/>
    <property type="molecule type" value="Genomic_DNA"/>
</dbReference>
<name>A0A6C0LN06_9ZZZZ</name>
<proteinExistence type="predicted"/>
<reference evidence="1" key="1">
    <citation type="journal article" date="2020" name="Nature">
        <title>Giant virus diversity and host interactions through global metagenomics.</title>
        <authorList>
            <person name="Schulz F."/>
            <person name="Roux S."/>
            <person name="Paez-Espino D."/>
            <person name="Jungbluth S."/>
            <person name="Walsh D.A."/>
            <person name="Denef V.J."/>
            <person name="McMahon K.D."/>
            <person name="Konstantinidis K.T."/>
            <person name="Eloe-Fadrosh E.A."/>
            <person name="Kyrpides N.C."/>
            <person name="Woyke T."/>
        </authorList>
    </citation>
    <scope>NUCLEOTIDE SEQUENCE</scope>
    <source>
        <strain evidence="1">GVMAG-M-3300027963-41</strain>
    </source>
</reference>
<organism evidence="1">
    <name type="scientific">viral metagenome</name>
    <dbReference type="NCBI Taxonomy" id="1070528"/>
    <lineage>
        <taxon>unclassified sequences</taxon>
        <taxon>metagenomes</taxon>
        <taxon>organismal metagenomes</taxon>
    </lineage>
</organism>
<accession>A0A6C0LN06</accession>
<dbReference type="AlphaFoldDB" id="A0A6C0LN06"/>